<feature type="domain" description="X8" evidence="14">
    <location>
        <begin position="373"/>
        <end position="461"/>
    </location>
</feature>
<feature type="compositionally biased region" description="Low complexity" evidence="13">
    <location>
        <begin position="493"/>
        <end position="502"/>
    </location>
</feature>
<comment type="caution">
    <text evidence="15">The sequence shown here is derived from an EMBL/GenBank/DDBJ whole genome shotgun (WGS) entry which is preliminary data.</text>
</comment>
<dbReference type="Pfam" id="PF07983">
    <property type="entry name" value="X8"/>
    <property type="match status" value="1"/>
</dbReference>
<keyword evidence="4 12" id="KW-0336">GPI-anchor</keyword>
<dbReference type="Pfam" id="PF03198">
    <property type="entry name" value="Glyco_hydro_72"/>
    <property type="match status" value="1"/>
</dbReference>
<evidence type="ECO:0000256" key="12">
    <source>
        <dbReference type="RuleBase" id="RU361209"/>
    </source>
</evidence>
<dbReference type="STRING" id="2070753.A0A3A2ZMB4"/>
<evidence type="ECO:0000256" key="4">
    <source>
        <dbReference type="ARBA" id="ARBA00022622"/>
    </source>
</evidence>
<evidence type="ECO:0000256" key="11">
    <source>
        <dbReference type="ARBA" id="ARBA00025026"/>
    </source>
</evidence>
<dbReference type="PANTHER" id="PTHR31468">
    <property type="entry name" value="1,3-BETA-GLUCANOSYLTRANSFERASE GAS1"/>
    <property type="match status" value="1"/>
</dbReference>
<dbReference type="AlphaFoldDB" id="A0A3A2ZMB4"/>
<keyword evidence="10 12" id="KW-0449">Lipoprotein</keyword>
<keyword evidence="16" id="KW-1185">Reference proteome</keyword>
<dbReference type="PANTHER" id="PTHR31468:SF11">
    <property type="entry name" value="1,3-BETA-GLUCANOSYLTRANSFERASE"/>
    <property type="match status" value="1"/>
</dbReference>
<evidence type="ECO:0000256" key="3">
    <source>
        <dbReference type="ARBA" id="ARBA00022475"/>
    </source>
</evidence>
<dbReference type="InterPro" id="IPR017853">
    <property type="entry name" value="GH"/>
</dbReference>
<accession>A0A3A2ZMB4</accession>
<keyword evidence="5 12" id="KW-0808">Transferase</keyword>
<dbReference type="GO" id="GO:0098552">
    <property type="term" value="C:side of membrane"/>
    <property type="evidence" value="ECO:0007669"/>
    <property type="project" value="UniProtKB-KW"/>
</dbReference>
<feature type="compositionally biased region" description="Gly residues" evidence="13">
    <location>
        <begin position="469"/>
        <end position="492"/>
    </location>
</feature>
<dbReference type="Gene3D" id="3.20.20.80">
    <property type="entry name" value="Glycosidases"/>
    <property type="match status" value="1"/>
</dbReference>
<evidence type="ECO:0000256" key="13">
    <source>
        <dbReference type="SAM" id="MobiDB-lite"/>
    </source>
</evidence>
<evidence type="ECO:0000313" key="16">
    <source>
        <dbReference type="Proteomes" id="UP000266188"/>
    </source>
</evidence>
<comment type="function">
    <text evidence="11">Splits internally a 1,3-beta-glucan molecule and transfers the newly generated reducing end (the donor) to the non-reducing end of another 1,3-beta-glucan molecule (the acceptor) forming a 1,3-beta linkage, resulting in the elongation of 1,3-beta-glucan chains in the cell wall. Involved in cell wall morphogenesis.</text>
</comment>
<evidence type="ECO:0000313" key="15">
    <source>
        <dbReference type="EMBL" id="RJE23403.1"/>
    </source>
</evidence>
<dbReference type="FunFam" id="1.20.58.1040:FF:000005">
    <property type="entry name" value="1,3-beta-glucanosyltransferase"/>
    <property type="match status" value="1"/>
</dbReference>
<dbReference type="OrthoDB" id="421038at2759"/>
<dbReference type="GO" id="GO:0071970">
    <property type="term" value="P:fungal-type cell wall (1-&gt;3)-beta-D-glucan biosynthetic process"/>
    <property type="evidence" value="ECO:0007669"/>
    <property type="project" value="TreeGrafter"/>
</dbReference>
<dbReference type="SUPFAM" id="SSF51445">
    <property type="entry name" value="(Trans)glycosidases"/>
    <property type="match status" value="1"/>
</dbReference>
<dbReference type="Proteomes" id="UP000266188">
    <property type="component" value="Unassembled WGS sequence"/>
</dbReference>
<evidence type="ECO:0000256" key="6">
    <source>
        <dbReference type="ARBA" id="ARBA00022729"/>
    </source>
</evidence>
<evidence type="ECO:0000256" key="9">
    <source>
        <dbReference type="ARBA" id="ARBA00023180"/>
    </source>
</evidence>
<dbReference type="SMART" id="SM00768">
    <property type="entry name" value="X8"/>
    <property type="match status" value="1"/>
</dbReference>
<dbReference type="GO" id="GO:0031505">
    <property type="term" value="P:fungal-type cell wall organization"/>
    <property type="evidence" value="ECO:0007669"/>
    <property type="project" value="TreeGrafter"/>
</dbReference>
<comment type="subcellular location">
    <subcellularLocation>
        <location evidence="1 12">Cell membrane</location>
        <topology evidence="1 12">Lipid-anchor</topology>
        <topology evidence="1 12">GPI-anchor</topology>
    </subcellularLocation>
</comment>
<keyword evidence="8" id="KW-1015">Disulfide bond</keyword>
<dbReference type="InterPro" id="IPR004886">
    <property type="entry name" value="Glucanosyltransferase"/>
</dbReference>
<dbReference type="EMBL" id="MVGC01000122">
    <property type="protein sequence ID" value="RJE23403.1"/>
    <property type="molecule type" value="Genomic_DNA"/>
</dbReference>
<keyword evidence="9" id="KW-0325">Glycoprotein</keyword>
<dbReference type="InterPro" id="IPR012946">
    <property type="entry name" value="X8"/>
</dbReference>
<organism evidence="15 16">
    <name type="scientific">Aspergillus sclerotialis</name>
    <dbReference type="NCBI Taxonomy" id="2070753"/>
    <lineage>
        <taxon>Eukaryota</taxon>
        <taxon>Fungi</taxon>
        <taxon>Dikarya</taxon>
        <taxon>Ascomycota</taxon>
        <taxon>Pezizomycotina</taxon>
        <taxon>Eurotiomycetes</taxon>
        <taxon>Eurotiomycetidae</taxon>
        <taxon>Eurotiales</taxon>
        <taxon>Aspergillaceae</taxon>
        <taxon>Aspergillus</taxon>
        <taxon>Aspergillus subgen. Polypaecilum</taxon>
    </lineage>
</organism>
<keyword evidence="6 12" id="KW-0732">Signal</keyword>
<evidence type="ECO:0000256" key="7">
    <source>
        <dbReference type="ARBA" id="ARBA00023136"/>
    </source>
</evidence>
<gene>
    <name evidence="15" type="ORF">PHISCL_04255</name>
</gene>
<keyword evidence="7 12" id="KW-0472">Membrane</keyword>
<protein>
    <recommendedName>
        <fullName evidence="12">1,3-beta-glucanosyltransferase</fullName>
        <ecNumber evidence="12">2.4.1.-</ecNumber>
    </recommendedName>
</protein>
<dbReference type="GO" id="GO:0005886">
    <property type="term" value="C:plasma membrane"/>
    <property type="evidence" value="ECO:0007669"/>
    <property type="project" value="UniProtKB-SubCell"/>
</dbReference>
<evidence type="ECO:0000256" key="2">
    <source>
        <dbReference type="ARBA" id="ARBA00007528"/>
    </source>
</evidence>
<feature type="compositionally biased region" description="Polar residues" evidence="13">
    <location>
        <begin position="455"/>
        <end position="465"/>
    </location>
</feature>
<evidence type="ECO:0000256" key="5">
    <source>
        <dbReference type="ARBA" id="ARBA00022679"/>
    </source>
</evidence>
<feature type="chain" id="PRO_5017100137" description="1,3-beta-glucanosyltransferase" evidence="12">
    <location>
        <begin position="18"/>
        <end position="536"/>
    </location>
</feature>
<dbReference type="GO" id="GO:0009277">
    <property type="term" value="C:fungal-type cell wall"/>
    <property type="evidence" value="ECO:0007669"/>
    <property type="project" value="UniProtKB-ARBA"/>
</dbReference>
<feature type="region of interest" description="Disordered" evidence="13">
    <location>
        <begin position="446"/>
        <end position="502"/>
    </location>
</feature>
<evidence type="ECO:0000256" key="8">
    <source>
        <dbReference type="ARBA" id="ARBA00023157"/>
    </source>
</evidence>
<reference evidence="16" key="1">
    <citation type="submission" date="2017-02" db="EMBL/GenBank/DDBJ databases">
        <authorList>
            <person name="Tafer H."/>
            <person name="Lopandic K."/>
        </authorList>
    </citation>
    <scope>NUCLEOTIDE SEQUENCE [LARGE SCALE GENOMIC DNA]</scope>
    <source>
        <strain evidence="16">CBS 366.77</strain>
    </source>
</reference>
<dbReference type="GO" id="GO:0042124">
    <property type="term" value="F:1,3-beta-glucanosyltransferase activity"/>
    <property type="evidence" value="ECO:0007669"/>
    <property type="project" value="TreeGrafter"/>
</dbReference>
<evidence type="ECO:0000256" key="10">
    <source>
        <dbReference type="ARBA" id="ARBA00023288"/>
    </source>
</evidence>
<comment type="similarity">
    <text evidence="2 12">Belongs to the glycosyl hydrolase 72 family.</text>
</comment>
<sequence length="536" mass="57226">MKLSIALAGAFVGTALAADVPSIVTKGNKFFYSNNGTEFFIRGVAYQQEATGGGQNNYNDPLADPSGCERDIPYLTQLRTNVVRTYAVDPSKDHSKCMSMLADAGIYVITDLSTPGDSINRKDPKWDVDLFNRYTKVIDAFSEYPNVIGFFAGNEVANDKNNTNSIAFVKAAVRDMKAYIKQKNYRQSLGVGYATDDDASIRKHVADYLACGDEDAMIDFFGYNIYEWCGDSSFQQSGYAERTKEFSDYPVPAFFSEYGCNDPKPRKFTDVPVLFGPKMNDVWSGGIVYMYFQEENDYGLVSLDGSKVSKMPDFTSLSKEIQSATATGVNSKDYNAATASPRACPKVNGDWEASSKLPPSPNSDLCSCMEESLSCGLKDDISDKEVGKLFGTVCGLGNCDGIKADAEKGKYGAYSMCSPKQQLSFVINQYYKSNGESDKACDFDGNAEKKKASKPSGTCKEQMSQAGPKGTGSVSGGPVGGSGSGSGSGSSGSGSSSSSSGIAGISTPPQAVFVGGLQMGVYILTAVFSGAAMILL</sequence>
<feature type="signal peptide" evidence="12">
    <location>
        <begin position="1"/>
        <end position="17"/>
    </location>
</feature>
<dbReference type="Gene3D" id="1.20.58.1040">
    <property type="match status" value="1"/>
</dbReference>
<proteinExistence type="inferred from homology"/>
<dbReference type="EC" id="2.4.1.-" evidence="12"/>
<keyword evidence="3" id="KW-1003">Cell membrane</keyword>
<name>A0A3A2ZMB4_9EURO</name>
<dbReference type="FunFam" id="3.20.20.80:FF:000038">
    <property type="entry name" value="1,3-beta-glucanosyltransferase"/>
    <property type="match status" value="1"/>
</dbReference>
<evidence type="ECO:0000256" key="1">
    <source>
        <dbReference type="ARBA" id="ARBA00004609"/>
    </source>
</evidence>
<evidence type="ECO:0000259" key="14">
    <source>
        <dbReference type="SMART" id="SM00768"/>
    </source>
</evidence>
<dbReference type="GO" id="GO:0031982">
    <property type="term" value="C:vesicle"/>
    <property type="evidence" value="ECO:0007669"/>
    <property type="project" value="UniProtKB-ARBA"/>
</dbReference>